<proteinExistence type="predicted"/>
<feature type="region of interest" description="Disordered" evidence="1">
    <location>
        <begin position="95"/>
        <end position="139"/>
    </location>
</feature>
<evidence type="ECO:0000313" key="3">
    <source>
        <dbReference type="Proteomes" id="UP000028701"/>
    </source>
</evidence>
<dbReference type="EMBL" id="BBJU01000004">
    <property type="protein sequence ID" value="GAK69322.1"/>
    <property type="molecule type" value="Genomic_DNA"/>
</dbReference>
<gene>
    <name evidence="2" type="ORF">RRU01S_04_01440</name>
</gene>
<organism evidence="2 3">
    <name type="scientific">Agrobacterium rubi TR3 = NBRC 13261</name>
    <dbReference type="NCBI Taxonomy" id="1368415"/>
    <lineage>
        <taxon>Bacteria</taxon>
        <taxon>Pseudomonadati</taxon>
        <taxon>Pseudomonadota</taxon>
        <taxon>Alphaproteobacteria</taxon>
        <taxon>Hyphomicrobiales</taxon>
        <taxon>Rhizobiaceae</taxon>
        <taxon>Rhizobium/Agrobacterium group</taxon>
        <taxon>Agrobacterium</taxon>
    </lineage>
</organism>
<name>A0A081CRM6_9HYPH</name>
<sequence>MNKLRKPPSGFTMVPNALIRSDALSLKAKGLYCLLFSKPDNWIYMEDALVNESADGRDSYRSGIKELIETGWLIKVQVRDDKGVFSHIDWHLSDDGQSADGKPVAGQSPTSNTDENKTDREIPSVSPKPKTKASPRANPATSIAITLQGLASIPTEFIDRAASHDLSVLTIDDEWAKFRNHHISARSKHTRIDLCWDTWCRNAARWQSRGAANAGGGAGHGSHKRHDPVAAARDRTVADLFGVGAKGHGGATADADTSPDPFGSREDAIDASFVDVGAGNETIDG</sequence>
<dbReference type="eggNOG" id="COG3935">
    <property type="taxonomic scope" value="Bacteria"/>
</dbReference>
<accession>A0A081CRM6</accession>
<dbReference type="RefSeq" id="WP_131367755.1">
    <property type="nucleotide sequence ID" value="NZ_BBJU01000004.1"/>
</dbReference>
<dbReference type="AlphaFoldDB" id="A0A081CRM6"/>
<dbReference type="Proteomes" id="UP000028701">
    <property type="component" value="Unassembled WGS sequence"/>
</dbReference>
<protein>
    <recommendedName>
        <fullName evidence="4">Phage replication protein</fullName>
    </recommendedName>
</protein>
<evidence type="ECO:0000256" key="1">
    <source>
        <dbReference type="SAM" id="MobiDB-lite"/>
    </source>
</evidence>
<reference evidence="2 3" key="1">
    <citation type="submission" date="2014-08" db="EMBL/GenBank/DDBJ databases">
        <title>Whole genome shotgun sequence of Rhizobium rubi NBRC 13261.</title>
        <authorList>
            <person name="Katano-Makiyama Y."/>
            <person name="Hosoyama A."/>
            <person name="Hashimoto M."/>
            <person name="Hosoyama Y."/>
            <person name="Noguchi M."/>
            <person name="Tsuchikane K."/>
            <person name="Uohara A."/>
            <person name="Ohji S."/>
            <person name="Ichikawa N."/>
            <person name="Kimura A."/>
            <person name="Yamazoe A."/>
            <person name="Fujita N."/>
        </authorList>
    </citation>
    <scope>NUCLEOTIDE SEQUENCE [LARGE SCALE GENOMIC DNA]</scope>
    <source>
        <strain evidence="2 3">NBRC 13261</strain>
    </source>
</reference>
<comment type="caution">
    <text evidence="2">The sequence shown here is derived from an EMBL/GenBank/DDBJ whole genome shotgun (WGS) entry which is preliminary data.</text>
</comment>
<evidence type="ECO:0000313" key="2">
    <source>
        <dbReference type="EMBL" id="GAK69322.1"/>
    </source>
</evidence>
<evidence type="ECO:0008006" key="4">
    <source>
        <dbReference type="Google" id="ProtNLM"/>
    </source>
</evidence>
<dbReference type="OrthoDB" id="9178552at2"/>
<feature type="region of interest" description="Disordered" evidence="1">
    <location>
        <begin position="247"/>
        <end position="266"/>
    </location>
</feature>